<dbReference type="GO" id="GO:0016020">
    <property type="term" value="C:membrane"/>
    <property type="evidence" value="ECO:0007669"/>
    <property type="project" value="UniProtKB-SubCell"/>
</dbReference>
<evidence type="ECO:0000256" key="3">
    <source>
        <dbReference type="ARBA" id="ARBA00022989"/>
    </source>
</evidence>
<dbReference type="InterPro" id="IPR006977">
    <property type="entry name" value="Yip1_dom"/>
</dbReference>
<comment type="caution">
    <text evidence="7">The sequence shown here is derived from an EMBL/GenBank/DDBJ whole genome shotgun (WGS) entry which is preliminary data.</text>
</comment>
<keyword evidence="3 5" id="KW-1133">Transmembrane helix</keyword>
<feature type="domain" description="Yip1" evidence="6">
    <location>
        <begin position="9"/>
        <end position="186"/>
    </location>
</feature>
<comment type="subcellular location">
    <subcellularLocation>
        <location evidence="1">Membrane</location>
        <topology evidence="1">Multi-pass membrane protein</topology>
    </subcellularLocation>
</comment>
<feature type="transmembrane region" description="Helical" evidence="5">
    <location>
        <begin position="71"/>
        <end position="90"/>
    </location>
</feature>
<evidence type="ECO:0000259" key="6">
    <source>
        <dbReference type="Pfam" id="PF04893"/>
    </source>
</evidence>
<keyword evidence="4 5" id="KW-0472">Membrane</keyword>
<reference evidence="7" key="1">
    <citation type="submission" date="2020-03" db="EMBL/GenBank/DDBJ databases">
        <authorList>
            <person name="Guo F."/>
        </authorList>
    </citation>
    <scope>NUCLEOTIDE SEQUENCE</scope>
    <source>
        <strain evidence="7">JCM 30134</strain>
    </source>
</reference>
<evidence type="ECO:0000313" key="7">
    <source>
        <dbReference type="EMBL" id="NHO64283.1"/>
    </source>
</evidence>
<name>A0A9E5MLD1_9GAMM</name>
<feature type="transmembrane region" description="Helical" evidence="5">
    <location>
        <begin position="28"/>
        <end position="51"/>
    </location>
</feature>
<organism evidence="7 8">
    <name type="scientific">Pseudomaricurvus hydrocarbonicus</name>
    <dbReference type="NCBI Taxonomy" id="1470433"/>
    <lineage>
        <taxon>Bacteria</taxon>
        <taxon>Pseudomonadati</taxon>
        <taxon>Pseudomonadota</taxon>
        <taxon>Gammaproteobacteria</taxon>
        <taxon>Cellvibrionales</taxon>
        <taxon>Cellvibrionaceae</taxon>
        <taxon>Pseudomaricurvus</taxon>
    </lineage>
</organism>
<dbReference type="Pfam" id="PF04893">
    <property type="entry name" value="Yip1"/>
    <property type="match status" value="1"/>
</dbReference>
<evidence type="ECO:0000256" key="1">
    <source>
        <dbReference type="ARBA" id="ARBA00004141"/>
    </source>
</evidence>
<sequence length="205" mass="22488">MAILEHTLGILLHPDSEWKAIRNERHSFLQVFLSHVPFLALIPTIASYYGVTQVGWTIGDGDPIRLTAGSAMSLCAATYVALLAGIYILGEFINWMAKTYGVRDSDDKRHYEGTALAVYVSTPIFLAGIFQVYPDLWLNAIATVIAGIYAVYLVYEGIPILMNISKDQAFMYATSVVTVGLVMMVVVRVGSVLVWGMGMGPVYVD</sequence>
<feature type="transmembrane region" description="Helical" evidence="5">
    <location>
        <begin position="136"/>
        <end position="158"/>
    </location>
</feature>
<keyword evidence="8" id="KW-1185">Reference proteome</keyword>
<evidence type="ECO:0000256" key="5">
    <source>
        <dbReference type="SAM" id="Phobius"/>
    </source>
</evidence>
<protein>
    <submittedName>
        <fullName evidence="7">YIP1 family protein</fullName>
    </submittedName>
</protein>
<accession>A0A9E5MLD1</accession>
<keyword evidence="2 5" id="KW-0812">Transmembrane</keyword>
<evidence type="ECO:0000256" key="2">
    <source>
        <dbReference type="ARBA" id="ARBA00022692"/>
    </source>
</evidence>
<dbReference type="EMBL" id="JAAONZ010000001">
    <property type="protein sequence ID" value="NHO64283.1"/>
    <property type="molecule type" value="Genomic_DNA"/>
</dbReference>
<feature type="transmembrane region" description="Helical" evidence="5">
    <location>
        <begin position="111"/>
        <end position="130"/>
    </location>
</feature>
<evidence type="ECO:0000256" key="4">
    <source>
        <dbReference type="ARBA" id="ARBA00023136"/>
    </source>
</evidence>
<evidence type="ECO:0000313" key="8">
    <source>
        <dbReference type="Proteomes" id="UP000787472"/>
    </source>
</evidence>
<dbReference type="RefSeq" id="WP_167181157.1">
    <property type="nucleotide sequence ID" value="NZ_JAAONZ010000001.1"/>
</dbReference>
<dbReference type="Proteomes" id="UP000787472">
    <property type="component" value="Unassembled WGS sequence"/>
</dbReference>
<feature type="transmembrane region" description="Helical" evidence="5">
    <location>
        <begin position="170"/>
        <end position="195"/>
    </location>
</feature>
<proteinExistence type="predicted"/>
<gene>
    <name evidence="7" type="ORF">G8770_01820</name>
</gene>
<dbReference type="AlphaFoldDB" id="A0A9E5MLD1"/>